<dbReference type="Pfam" id="PF00194">
    <property type="entry name" value="Carb_anhydrase"/>
    <property type="match status" value="1"/>
</dbReference>
<protein>
    <submittedName>
        <fullName evidence="1">Uncharacterized protein</fullName>
    </submittedName>
</protein>
<dbReference type="InterPro" id="IPR001148">
    <property type="entry name" value="CA_dom"/>
</dbReference>
<dbReference type="OMA" id="HWHTPAS"/>
<sequence>MAIAHLLNRKDCLPSSRSTSINTQHKAVCVQPSGLGPPSALALLSLRPGSQSTAKIDDESEFSYDCGAENWPENWGKIKEWATCRTGRMQSPIDLSDHYATQAPNLGYLNHSYRSAKASIVNRGHDIAVMFHGDAGSLWINGTAYHWHTPASTA</sequence>
<dbReference type="GO" id="GO:0006730">
    <property type="term" value="P:one-carbon metabolic process"/>
    <property type="evidence" value="ECO:0007669"/>
    <property type="project" value="TreeGrafter"/>
</dbReference>
<name>M7ZX20_TRIUA</name>
<dbReference type="PROSITE" id="PS51144">
    <property type="entry name" value="ALPHA_CA_2"/>
    <property type="match status" value="1"/>
</dbReference>
<accession>M7ZX20</accession>
<reference evidence="1" key="1">
    <citation type="journal article" date="2013" name="Nature">
        <title>Draft genome of the wheat A-genome progenitor Triticum urartu.</title>
        <authorList>
            <person name="Ling H.Q."/>
            <person name="Zhao S."/>
            <person name="Liu D."/>
            <person name="Wang J."/>
            <person name="Sun H."/>
            <person name="Zhang C."/>
            <person name="Fan H."/>
            <person name="Li D."/>
            <person name="Dong L."/>
            <person name="Tao Y."/>
            <person name="Gao C."/>
            <person name="Wu H."/>
            <person name="Li Y."/>
            <person name="Cui Y."/>
            <person name="Guo X."/>
            <person name="Zheng S."/>
            <person name="Wang B."/>
            <person name="Yu K."/>
            <person name="Liang Q."/>
            <person name="Yang W."/>
            <person name="Lou X."/>
            <person name="Chen J."/>
            <person name="Feng M."/>
            <person name="Jian J."/>
            <person name="Zhang X."/>
            <person name="Luo G."/>
            <person name="Jiang Y."/>
            <person name="Liu J."/>
            <person name="Wang Z."/>
            <person name="Sha Y."/>
            <person name="Zhang B."/>
            <person name="Wu H."/>
            <person name="Tang D."/>
            <person name="Shen Q."/>
            <person name="Xue P."/>
            <person name="Zou S."/>
            <person name="Wang X."/>
            <person name="Liu X."/>
            <person name="Wang F."/>
            <person name="Yang Y."/>
            <person name="An X."/>
            <person name="Dong Z."/>
            <person name="Zhang K."/>
            <person name="Zhang X."/>
            <person name="Luo M.C."/>
            <person name="Dvorak J."/>
            <person name="Tong Y."/>
            <person name="Wang J."/>
            <person name="Yang H."/>
            <person name="Li Z."/>
            <person name="Wang D."/>
            <person name="Zhang A."/>
            <person name="Wang J."/>
        </authorList>
    </citation>
    <scope>NUCLEOTIDE SEQUENCE</scope>
</reference>
<dbReference type="STRING" id="4572.M7ZX20"/>
<dbReference type="GO" id="GO:0008270">
    <property type="term" value="F:zinc ion binding"/>
    <property type="evidence" value="ECO:0007669"/>
    <property type="project" value="InterPro"/>
</dbReference>
<dbReference type="SUPFAM" id="SSF51069">
    <property type="entry name" value="Carbonic anhydrase"/>
    <property type="match status" value="1"/>
</dbReference>
<proteinExistence type="predicted"/>
<dbReference type="InterPro" id="IPR036398">
    <property type="entry name" value="CA_dom_sf"/>
</dbReference>
<evidence type="ECO:0000313" key="1">
    <source>
        <dbReference type="EMBL" id="EMS67723.1"/>
    </source>
</evidence>
<dbReference type="GO" id="GO:0004089">
    <property type="term" value="F:carbonate dehydratase activity"/>
    <property type="evidence" value="ECO:0007669"/>
    <property type="project" value="InterPro"/>
</dbReference>
<gene>
    <name evidence="1" type="ORF">TRIUR3_21604</name>
</gene>
<dbReference type="EMBL" id="KD015885">
    <property type="protein sequence ID" value="EMS67723.1"/>
    <property type="molecule type" value="Genomic_DNA"/>
</dbReference>
<dbReference type="AlphaFoldDB" id="M7ZX20"/>
<dbReference type="Gene3D" id="3.10.200.10">
    <property type="entry name" value="Alpha carbonic anhydrase"/>
    <property type="match status" value="1"/>
</dbReference>
<dbReference type="eggNOG" id="KOG0382">
    <property type="taxonomic scope" value="Eukaryota"/>
</dbReference>
<organism evidence="1">
    <name type="scientific">Triticum urartu</name>
    <name type="common">Red wild einkorn</name>
    <name type="synonym">Crithodium urartu</name>
    <dbReference type="NCBI Taxonomy" id="4572"/>
    <lineage>
        <taxon>Eukaryota</taxon>
        <taxon>Viridiplantae</taxon>
        <taxon>Streptophyta</taxon>
        <taxon>Embryophyta</taxon>
        <taxon>Tracheophyta</taxon>
        <taxon>Spermatophyta</taxon>
        <taxon>Magnoliopsida</taxon>
        <taxon>Liliopsida</taxon>
        <taxon>Poales</taxon>
        <taxon>Poaceae</taxon>
        <taxon>BOP clade</taxon>
        <taxon>Pooideae</taxon>
        <taxon>Triticodae</taxon>
        <taxon>Triticeae</taxon>
        <taxon>Triticinae</taxon>
        <taxon>Triticum</taxon>
    </lineage>
</organism>
<dbReference type="PANTHER" id="PTHR18952">
    <property type="entry name" value="CARBONIC ANHYDRASE"/>
    <property type="match status" value="1"/>
</dbReference>
<dbReference type="PANTHER" id="PTHR18952:SF237">
    <property type="entry name" value="CARBONIC ANHYDRASE"/>
    <property type="match status" value="1"/>
</dbReference>
<dbReference type="InterPro" id="IPR023561">
    <property type="entry name" value="Carbonic_anhydrase_a-class"/>
</dbReference>